<gene>
    <name evidence="4" type="ORF">J2Z60_000539</name>
</gene>
<keyword evidence="1" id="KW-0175">Coiled coil</keyword>
<dbReference type="RefSeq" id="WP_245328688.1">
    <property type="nucleotide sequence ID" value="NZ_JAGGLU010000002.1"/>
</dbReference>
<keyword evidence="5" id="KW-1185">Reference proteome</keyword>
<feature type="transmembrane region" description="Helical" evidence="2">
    <location>
        <begin position="60"/>
        <end position="78"/>
    </location>
</feature>
<evidence type="ECO:0000313" key="4">
    <source>
        <dbReference type="EMBL" id="MBP2057375.1"/>
    </source>
</evidence>
<keyword evidence="4" id="KW-0418">Kinase</keyword>
<feature type="transmembrane region" description="Helical" evidence="2">
    <location>
        <begin position="179"/>
        <end position="200"/>
    </location>
</feature>
<dbReference type="PANTHER" id="PTHR40448">
    <property type="entry name" value="TWO-COMPONENT SENSOR HISTIDINE KINASE"/>
    <property type="match status" value="1"/>
</dbReference>
<comment type="caution">
    <text evidence="4">The sequence shown here is derived from an EMBL/GenBank/DDBJ whole genome shotgun (WGS) entry which is preliminary data.</text>
</comment>
<feature type="transmembrane region" description="Helical" evidence="2">
    <location>
        <begin position="149"/>
        <end position="167"/>
    </location>
</feature>
<name>A0ABS4MCG6_9LACO</name>
<dbReference type="InterPro" id="IPR036890">
    <property type="entry name" value="HATPase_C_sf"/>
</dbReference>
<keyword evidence="2" id="KW-0472">Membrane</keyword>
<organism evidence="4 5">
    <name type="scientific">Lactobacillus colini</name>
    <dbReference type="NCBI Taxonomy" id="1819254"/>
    <lineage>
        <taxon>Bacteria</taxon>
        <taxon>Bacillati</taxon>
        <taxon>Bacillota</taxon>
        <taxon>Bacilli</taxon>
        <taxon>Lactobacillales</taxon>
        <taxon>Lactobacillaceae</taxon>
        <taxon>Lactobacillus</taxon>
    </lineage>
</organism>
<evidence type="ECO:0000256" key="2">
    <source>
        <dbReference type="SAM" id="Phobius"/>
    </source>
</evidence>
<keyword evidence="2" id="KW-0812">Transmembrane</keyword>
<dbReference type="PANTHER" id="PTHR40448:SF1">
    <property type="entry name" value="TWO-COMPONENT SENSOR HISTIDINE KINASE"/>
    <property type="match status" value="1"/>
</dbReference>
<feature type="transmembrane region" description="Helical" evidence="2">
    <location>
        <begin position="110"/>
        <end position="129"/>
    </location>
</feature>
<dbReference type="Pfam" id="PF15461">
    <property type="entry name" value="BCD"/>
    <property type="match status" value="1"/>
</dbReference>
<dbReference type="EMBL" id="JAGGLU010000002">
    <property type="protein sequence ID" value="MBP2057375.1"/>
    <property type="molecule type" value="Genomic_DNA"/>
</dbReference>
<keyword evidence="2" id="KW-1133">Transmembrane helix</keyword>
<feature type="transmembrane region" description="Helical" evidence="2">
    <location>
        <begin position="85"/>
        <end position="104"/>
    </location>
</feature>
<dbReference type="Pfam" id="PF14501">
    <property type="entry name" value="HATPase_c_5"/>
    <property type="match status" value="1"/>
</dbReference>
<dbReference type="InterPro" id="IPR032834">
    <property type="entry name" value="NatK-like_C"/>
</dbReference>
<dbReference type="Proteomes" id="UP001519292">
    <property type="component" value="Unassembled WGS sequence"/>
</dbReference>
<dbReference type="EC" id="2.7.13.-" evidence="4"/>
<proteinExistence type="predicted"/>
<sequence>MKTINVLLAPLNIVISLIIDILIFNNCISIKLSTRDKINESIVFVATLCFALIADINLRNIGGTFIEIVGLSICFLLLKKKVNTFLIIGSILIFSVFDTILYLLNQIFYYLMLDLTSFISILTEIISYLILKKYIIQIRKLITDKNGKIFVGILLYLYLVGIGIEFYTTNDNKASEVIVLSAALLLLQTIFAFVLYFVMVHTENNLLSKKEQEKQKLENKLLTVKNQHLQEKQNKLIKEHQQLREYADYLDKNEDDLRKFKHDYQNMLNSLIISAKNGKSKELVQKLKEYTDSHIDEKALRKYAGINRLHDETLKSITITKLTKLYNAGLDYNFGCNTDIYKIPSSINFLDISRVIGIAFDNAYEESIALQKKTGNPSSAKIEAMYYLENETLEFEIRNRIRDKDIDTKKISHKNYTTKKNHMGIGLANVMDIAEKYKESMLVNYTVEDGWFIFDLTILP</sequence>
<evidence type="ECO:0000313" key="5">
    <source>
        <dbReference type="Proteomes" id="UP001519292"/>
    </source>
</evidence>
<dbReference type="SUPFAM" id="SSF55874">
    <property type="entry name" value="ATPase domain of HSP90 chaperone/DNA topoisomerase II/histidine kinase"/>
    <property type="match status" value="1"/>
</dbReference>
<accession>A0ABS4MCG6</accession>
<dbReference type="InterPro" id="IPR022270">
    <property type="entry name" value="Blh_diox"/>
</dbReference>
<protein>
    <submittedName>
        <fullName evidence="4">Two-component system sensor histidine kinase AgrC</fullName>
        <ecNumber evidence="4">2.7.13.-</ecNumber>
    </submittedName>
</protein>
<dbReference type="Gene3D" id="3.30.565.10">
    <property type="entry name" value="Histidine kinase-like ATPase, C-terminal domain"/>
    <property type="match status" value="1"/>
</dbReference>
<feature type="domain" description="Sensor histidine kinase NatK-like C-terminal" evidence="3">
    <location>
        <begin position="348"/>
        <end position="458"/>
    </location>
</feature>
<feature type="transmembrane region" description="Helical" evidence="2">
    <location>
        <begin position="38"/>
        <end position="54"/>
    </location>
</feature>
<evidence type="ECO:0000256" key="1">
    <source>
        <dbReference type="SAM" id="Coils"/>
    </source>
</evidence>
<evidence type="ECO:0000259" key="3">
    <source>
        <dbReference type="Pfam" id="PF14501"/>
    </source>
</evidence>
<reference evidence="4 5" key="1">
    <citation type="submission" date="2021-03" db="EMBL/GenBank/DDBJ databases">
        <title>Genomic Encyclopedia of Type Strains, Phase IV (KMG-IV): sequencing the most valuable type-strain genomes for metagenomic binning, comparative biology and taxonomic classification.</title>
        <authorList>
            <person name="Goeker M."/>
        </authorList>
    </citation>
    <scope>NUCLEOTIDE SEQUENCE [LARGE SCALE GENOMIC DNA]</scope>
    <source>
        <strain evidence="4 5">DSM 101872</strain>
    </source>
</reference>
<feature type="coiled-coil region" evidence="1">
    <location>
        <begin position="200"/>
        <end position="246"/>
    </location>
</feature>
<keyword evidence="4" id="KW-0808">Transferase</keyword>
<feature type="transmembrane region" description="Helical" evidence="2">
    <location>
        <begin position="6"/>
        <end position="26"/>
    </location>
</feature>
<dbReference type="GO" id="GO:0016301">
    <property type="term" value="F:kinase activity"/>
    <property type="evidence" value="ECO:0007669"/>
    <property type="project" value="UniProtKB-KW"/>
</dbReference>